<dbReference type="SUPFAM" id="SSF55729">
    <property type="entry name" value="Acyl-CoA N-acyltransferases (Nat)"/>
    <property type="match status" value="1"/>
</dbReference>
<organism evidence="2">
    <name type="scientific">marine sediment metagenome</name>
    <dbReference type="NCBI Taxonomy" id="412755"/>
    <lineage>
        <taxon>unclassified sequences</taxon>
        <taxon>metagenomes</taxon>
        <taxon>ecological metagenomes</taxon>
    </lineage>
</organism>
<dbReference type="EMBL" id="LAZR01007439">
    <property type="protein sequence ID" value="KKM85260.1"/>
    <property type="molecule type" value="Genomic_DNA"/>
</dbReference>
<reference evidence="2" key="1">
    <citation type="journal article" date="2015" name="Nature">
        <title>Complex archaea that bridge the gap between prokaryotes and eukaryotes.</title>
        <authorList>
            <person name="Spang A."/>
            <person name="Saw J.H."/>
            <person name="Jorgensen S.L."/>
            <person name="Zaremba-Niedzwiedzka K."/>
            <person name="Martijn J."/>
            <person name="Lind A.E."/>
            <person name="van Eijk R."/>
            <person name="Schleper C."/>
            <person name="Guy L."/>
            <person name="Ettema T.J."/>
        </authorList>
    </citation>
    <scope>NUCLEOTIDE SEQUENCE</scope>
</reference>
<evidence type="ECO:0000313" key="2">
    <source>
        <dbReference type="EMBL" id="KKM85260.1"/>
    </source>
</evidence>
<dbReference type="Gene3D" id="3.40.630.30">
    <property type="match status" value="1"/>
</dbReference>
<dbReference type="InterPro" id="IPR016181">
    <property type="entry name" value="Acyl_CoA_acyltransferase"/>
</dbReference>
<gene>
    <name evidence="2" type="ORF">LCGC14_1290800</name>
</gene>
<accession>A0A0F9N944</accession>
<dbReference type="InterPro" id="IPR000182">
    <property type="entry name" value="GNAT_dom"/>
</dbReference>
<proteinExistence type="predicted"/>
<dbReference type="Pfam" id="PF00583">
    <property type="entry name" value="Acetyltransf_1"/>
    <property type="match status" value="1"/>
</dbReference>
<dbReference type="GO" id="GO:0016747">
    <property type="term" value="F:acyltransferase activity, transferring groups other than amino-acyl groups"/>
    <property type="evidence" value="ECO:0007669"/>
    <property type="project" value="InterPro"/>
</dbReference>
<name>A0A0F9N944_9ZZZZ</name>
<evidence type="ECO:0000259" key="1">
    <source>
        <dbReference type="PROSITE" id="PS51186"/>
    </source>
</evidence>
<dbReference type="AlphaFoldDB" id="A0A0F9N944"/>
<sequence>MLEFIVGYDLLEFENYYKTVWDSIPNRKQPNLDGFERDIVIDNPSHLIVWKKGNKLIGHTIWHETYTDRHHEEDPRDDEERKILEDLIGKSIECVELHEIWLKMEYRGRGYGNQFFPFFEKFIADSGFEYIIYYTDNKAAMHICRQRGYKESYGLKAGKYTWYIFTLKL</sequence>
<comment type="caution">
    <text evidence="2">The sequence shown here is derived from an EMBL/GenBank/DDBJ whole genome shotgun (WGS) entry which is preliminary data.</text>
</comment>
<dbReference type="PROSITE" id="PS51186">
    <property type="entry name" value="GNAT"/>
    <property type="match status" value="1"/>
</dbReference>
<protein>
    <recommendedName>
        <fullName evidence="1">N-acetyltransferase domain-containing protein</fullName>
    </recommendedName>
</protein>
<feature type="domain" description="N-acetyltransferase" evidence="1">
    <location>
        <begin position="8"/>
        <end position="168"/>
    </location>
</feature>